<accession>A0A2N9GCE2</accession>
<feature type="region of interest" description="Disordered" evidence="1">
    <location>
        <begin position="244"/>
        <end position="440"/>
    </location>
</feature>
<sequence>MGHAAYLRKAPDVYFPGKISLHGSEFGGKSYGSRKSGSSELFFRAFPAKIPVKSGDATGTENRRVVPTCRAAGVFLVRLRTVFRSGFRLDPVKSWRSESSTSCMSVSSFQRTRARGSTCCESGRLCAQAWQRRWENSGIFSTALFRRPVFTRVVDVAPDVGFRRSWYRRKACATYFSTVQALHRGELGFARYDLANRGRWNVPYAKGYCEKSSSVCVSFSVRRAGSQPVDTRISRSGSPFALLRSRNEICDSGPNRSGPPSPRNGDESGTNRPGPSRSRNEICDSGPNRSGPPSPRNGDESGTNRPGPPRSRNEICDSGPNRSGPPSPRNGDESGTNRPGPPRSRNEICDSGPNRSGPPSPRNGDESGTNRPGPSRSRNEICDSGPNRSGPPSPRNGDESGTNRSGPPSPRNEICDSGPNRSGPPSPRNGDESGTNRPGPPRCLIEVVVAGAIAGPHALDSCECMNIEDAMRASIEVVVALFCWVGSALRIPYFRLSYLIVLTTCFWSLAHLVGLSDTLDHLVGRHFLKLRSVRLNLQLFQLIPDGGSISLISGLSSNFSVRGKIAPVWYNRINEFLIPGLRYYHRFGRFCKRCPFAWMM</sequence>
<name>A0A2N9GCE2_FAGSY</name>
<dbReference type="AlphaFoldDB" id="A0A2N9GCE2"/>
<evidence type="ECO:0000256" key="1">
    <source>
        <dbReference type="SAM" id="MobiDB-lite"/>
    </source>
</evidence>
<proteinExistence type="predicted"/>
<evidence type="ECO:0000313" key="2">
    <source>
        <dbReference type="EMBL" id="SPC97175.1"/>
    </source>
</evidence>
<dbReference type="EMBL" id="OIVN01001744">
    <property type="protein sequence ID" value="SPC97175.1"/>
    <property type="molecule type" value="Genomic_DNA"/>
</dbReference>
<protein>
    <submittedName>
        <fullName evidence="2">Uncharacterized protein</fullName>
    </submittedName>
</protein>
<organism evidence="2">
    <name type="scientific">Fagus sylvatica</name>
    <name type="common">Beechnut</name>
    <dbReference type="NCBI Taxonomy" id="28930"/>
    <lineage>
        <taxon>Eukaryota</taxon>
        <taxon>Viridiplantae</taxon>
        <taxon>Streptophyta</taxon>
        <taxon>Embryophyta</taxon>
        <taxon>Tracheophyta</taxon>
        <taxon>Spermatophyta</taxon>
        <taxon>Magnoliopsida</taxon>
        <taxon>eudicotyledons</taxon>
        <taxon>Gunneridae</taxon>
        <taxon>Pentapetalae</taxon>
        <taxon>rosids</taxon>
        <taxon>fabids</taxon>
        <taxon>Fagales</taxon>
        <taxon>Fagaceae</taxon>
        <taxon>Fagus</taxon>
    </lineage>
</organism>
<gene>
    <name evidence="2" type="ORF">FSB_LOCUS25057</name>
</gene>
<reference evidence="2" key="1">
    <citation type="submission" date="2018-02" db="EMBL/GenBank/DDBJ databases">
        <authorList>
            <person name="Cohen D.B."/>
            <person name="Kent A.D."/>
        </authorList>
    </citation>
    <scope>NUCLEOTIDE SEQUENCE</scope>
</reference>